<feature type="transmembrane region" description="Helical" evidence="2">
    <location>
        <begin position="24"/>
        <end position="45"/>
    </location>
</feature>
<keyword evidence="2" id="KW-1133">Transmembrane helix</keyword>
<proteinExistence type="predicted"/>
<dbReference type="GO" id="GO:0005886">
    <property type="term" value="C:plasma membrane"/>
    <property type="evidence" value="ECO:0007669"/>
    <property type="project" value="TreeGrafter"/>
</dbReference>
<evidence type="ECO:0000313" key="3">
    <source>
        <dbReference type="EMBL" id="KLU21985.1"/>
    </source>
</evidence>
<dbReference type="EMBL" id="AEJF01000194">
    <property type="protein sequence ID" value="KLU21985.1"/>
    <property type="molecule type" value="Genomic_DNA"/>
</dbReference>
<dbReference type="PANTHER" id="PTHR34980">
    <property type="entry name" value="INNER MEMBRANE PROTEIN-RELATED-RELATED"/>
    <property type="match status" value="1"/>
</dbReference>
<accession>A0A0J1CMH9</accession>
<organism evidence="3 4">
    <name type="scientific">Caballeronia mineralivorans PML1(12)</name>
    <dbReference type="NCBI Taxonomy" id="908627"/>
    <lineage>
        <taxon>Bacteria</taxon>
        <taxon>Pseudomonadati</taxon>
        <taxon>Pseudomonadota</taxon>
        <taxon>Betaproteobacteria</taxon>
        <taxon>Burkholderiales</taxon>
        <taxon>Burkholderiaceae</taxon>
        <taxon>Caballeronia</taxon>
    </lineage>
</organism>
<evidence type="ECO:0000313" key="4">
    <source>
        <dbReference type="Proteomes" id="UP000035963"/>
    </source>
</evidence>
<name>A0A0J1CMH9_9BURK</name>
<protein>
    <recommendedName>
        <fullName evidence="5">DUF805 domain-containing protein</fullName>
    </recommendedName>
</protein>
<comment type="caution">
    <text evidence="3">The sequence shown here is derived from an EMBL/GenBank/DDBJ whole genome shotgun (WGS) entry which is preliminary data.</text>
</comment>
<keyword evidence="2" id="KW-0472">Membrane</keyword>
<keyword evidence="4" id="KW-1185">Reference proteome</keyword>
<feature type="transmembrane region" description="Helical" evidence="2">
    <location>
        <begin position="57"/>
        <end position="76"/>
    </location>
</feature>
<dbReference type="Proteomes" id="UP000035963">
    <property type="component" value="Unassembled WGS sequence"/>
</dbReference>
<evidence type="ECO:0000256" key="2">
    <source>
        <dbReference type="SAM" id="Phobius"/>
    </source>
</evidence>
<evidence type="ECO:0000256" key="1">
    <source>
        <dbReference type="SAM" id="MobiDB-lite"/>
    </source>
</evidence>
<keyword evidence="2" id="KW-0812">Transmembrane</keyword>
<reference evidence="3 4" key="1">
    <citation type="journal article" date="2015" name="Genome Announc.">
        <title>Draft Genome Sequence of Burkholderia sp. Strain PML1(12), an Ectomycorrhizosphere-Inhabiting Bacterium with Effective Mineral-Weathering Ability.</title>
        <authorList>
            <person name="Uroz S."/>
            <person name="Oger P."/>
        </authorList>
    </citation>
    <scope>NUCLEOTIDE SEQUENCE [LARGE SCALE GENOMIC DNA]</scope>
    <source>
        <strain evidence="4">PML1(12)</strain>
    </source>
</reference>
<evidence type="ECO:0008006" key="5">
    <source>
        <dbReference type="Google" id="ProtNLM"/>
    </source>
</evidence>
<sequence length="103" mass="11765">MHWWVSRLLFLPFMGPESVYEDLSFGWGLAFFCCALVFGYVIVVIEIKRWHDINYSGWWFLINFVPLIGFLVALFLCGGREGDAGTNRYGPPTTPNVKALTPD</sequence>
<gene>
    <name evidence="3" type="ORF">EOS_33130</name>
</gene>
<dbReference type="InterPro" id="IPR008523">
    <property type="entry name" value="DUF805"/>
</dbReference>
<feature type="region of interest" description="Disordered" evidence="1">
    <location>
        <begin position="82"/>
        <end position="103"/>
    </location>
</feature>
<dbReference type="Pfam" id="PF05656">
    <property type="entry name" value="DUF805"/>
    <property type="match status" value="1"/>
</dbReference>
<dbReference type="AlphaFoldDB" id="A0A0J1CMH9"/>
<dbReference type="PANTHER" id="PTHR34980:SF3">
    <property type="entry name" value="BLR8105 PROTEIN"/>
    <property type="match status" value="1"/>
</dbReference>
<dbReference type="PATRIC" id="fig|908627.4.peg.7404"/>